<dbReference type="SUPFAM" id="SSF53178">
    <property type="entry name" value="Peptidyl-tRNA hydrolase-like"/>
    <property type="match status" value="1"/>
</dbReference>
<evidence type="ECO:0000256" key="5">
    <source>
        <dbReference type="ARBA" id="ARBA00038063"/>
    </source>
</evidence>
<organism evidence="11 12">
    <name type="scientific">Facklamia miroungae</name>
    <dbReference type="NCBI Taxonomy" id="120956"/>
    <lineage>
        <taxon>Bacteria</taxon>
        <taxon>Bacillati</taxon>
        <taxon>Bacillota</taxon>
        <taxon>Bacilli</taxon>
        <taxon>Lactobacillales</taxon>
        <taxon>Aerococcaceae</taxon>
        <taxon>Facklamia</taxon>
    </lineage>
</organism>
<proteinExistence type="inferred from homology"/>
<feature type="active site" description="Proton acceptor" evidence="8">
    <location>
        <position position="19"/>
    </location>
</feature>
<comment type="subcellular location">
    <subcellularLocation>
        <location evidence="8">Cytoplasm</location>
    </subcellularLocation>
</comment>
<keyword evidence="8" id="KW-0963">Cytoplasm</keyword>
<dbReference type="GO" id="GO:0004045">
    <property type="term" value="F:peptidyl-tRNA hydrolase activity"/>
    <property type="evidence" value="ECO:0007669"/>
    <property type="project" value="UniProtKB-UniRule"/>
</dbReference>
<name>A0A1G7RPT6_9LACT</name>
<dbReference type="NCBIfam" id="TIGR00447">
    <property type="entry name" value="pth"/>
    <property type="match status" value="1"/>
</dbReference>
<keyword evidence="3 8" id="KW-0378">Hydrolase</keyword>
<feature type="site" description="Stabilizes the basic form of H active site to accept a proton" evidence="8">
    <location>
        <position position="91"/>
    </location>
</feature>
<gene>
    <name evidence="8" type="primary">pth</name>
    <name evidence="11" type="ORF">SAMN05421791_103128</name>
</gene>
<dbReference type="HAMAP" id="MF_00083">
    <property type="entry name" value="Pept_tRNA_hydro_bact"/>
    <property type="match status" value="1"/>
</dbReference>
<dbReference type="OrthoDB" id="9800507at2"/>
<feature type="binding site" evidence="8">
    <location>
        <position position="66"/>
    </location>
    <ligand>
        <name>tRNA</name>
        <dbReference type="ChEBI" id="CHEBI:17843"/>
    </ligand>
</feature>
<accession>A0A1G7RPT6</accession>
<evidence type="ECO:0000256" key="4">
    <source>
        <dbReference type="ARBA" id="ARBA00022884"/>
    </source>
</evidence>
<evidence type="ECO:0000256" key="8">
    <source>
        <dbReference type="HAMAP-Rule" id="MF_00083"/>
    </source>
</evidence>
<evidence type="ECO:0000313" key="11">
    <source>
        <dbReference type="EMBL" id="SDG12715.1"/>
    </source>
</evidence>
<dbReference type="InterPro" id="IPR036416">
    <property type="entry name" value="Pept_tRNA_hydro_sf"/>
</dbReference>
<dbReference type="PANTHER" id="PTHR17224:SF1">
    <property type="entry name" value="PEPTIDYL-TRNA HYDROLASE"/>
    <property type="match status" value="1"/>
</dbReference>
<dbReference type="GO" id="GO:0006515">
    <property type="term" value="P:protein quality control for misfolded or incompletely synthesized proteins"/>
    <property type="evidence" value="ECO:0007669"/>
    <property type="project" value="UniProtKB-UniRule"/>
</dbReference>
<dbReference type="GO" id="GO:0000049">
    <property type="term" value="F:tRNA binding"/>
    <property type="evidence" value="ECO:0007669"/>
    <property type="project" value="UniProtKB-UniRule"/>
</dbReference>
<evidence type="ECO:0000256" key="1">
    <source>
        <dbReference type="ARBA" id="ARBA00013260"/>
    </source>
</evidence>
<evidence type="ECO:0000313" key="12">
    <source>
        <dbReference type="Proteomes" id="UP000199708"/>
    </source>
</evidence>
<dbReference type="InterPro" id="IPR018171">
    <property type="entry name" value="Pept_tRNA_hydro_CS"/>
</dbReference>
<dbReference type="FunFam" id="3.40.50.1470:FF:000001">
    <property type="entry name" value="Peptidyl-tRNA hydrolase"/>
    <property type="match status" value="1"/>
</dbReference>
<comment type="similarity">
    <text evidence="5 8 10">Belongs to the PTH family.</text>
</comment>
<dbReference type="Pfam" id="PF01195">
    <property type="entry name" value="Pept_tRNA_hydro"/>
    <property type="match status" value="1"/>
</dbReference>
<comment type="function">
    <text evidence="8">Catalyzes the release of premature peptidyl moieties from peptidyl-tRNA molecules trapped in stalled 50S ribosomal subunits, and thus maintains levels of free tRNAs and 50S ribosomes.</text>
</comment>
<keyword evidence="4 8" id="KW-0694">RNA-binding</keyword>
<comment type="catalytic activity">
    <reaction evidence="6 8 9">
        <text>an N-acyl-L-alpha-aminoacyl-tRNA + H2O = an N-acyl-L-amino acid + a tRNA + H(+)</text>
        <dbReference type="Rhea" id="RHEA:54448"/>
        <dbReference type="Rhea" id="RHEA-COMP:10123"/>
        <dbReference type="Rhea" id="RHEA-COMP:13883"/>
        <dbReference type="ChEBI" id="CHEBI:15377"/>
        <dbReference type="ChEBI" id="CHEBI:15378"/>
        <dbReference type="ChEBI" id="CHEBI:59874"/>
        <dbReference type="ChEBI" id="CHEBI:78442"/>
        <dbReference type="ChEBI" id="CHEBI:138191"/>
        <dbReference type="EC" id="3.1.1.29"/>
    </reaction>
</comment>
<dbReference type="EMBL" id="FNCK01000003">
    <property type="protein sequence ID" value="SDG12715.1"/>
    <property type="molecule type" value="Genomic_DNA"/>
</dbReference>
<dbReference type="GO" id="GO:0072344">
    <property type="term" value="P:rescue of stalled ribosome"/>
    <property type="evidence" value="ECO:0007669"/>
    <property type="project" value="UniProtKB-UniRule"/>
</dbReference>
<dbReference type="PROSITE" id="PS01196">
    <property type="entry name" value="PEPT_TRNA_HYDROL_2"/>
    <property type="match status" value="1"/>
</dbReference>
<evidence type="ECO:0000256" key="9">
    <source>
        <dbReference type="RuleBase" id="RU000673"/>
    </source>
</evidence>
<feature type="binding site" evidence="8">
    <location>
        <position position="14"/>
    </location>
    <ligand>
        <name>tRNA</name>
        <dbReference type="ChEBI" id="CHEBI:17843"/>
    </ligand>
</feature>
<evidence type="ECO:0000256" key="10">
    <source>
        <dbReference type="RuleBase" id="RU004320"/>
    </source>
</evidence>
<sequence length="188" mass="21105">MKMIVGLGNPGERYAGTRHNAGFEVLDRLVDKEGLSFTDQKFEADFTIWHSQSDKVLLVKPFTYMNNSGQAVLPFMSYFGLAIDDLVVVYDELDLEPGRIRLRELGSAGGHNGMKSIIHMLGTSEFKRIRVGIGRPHPGWKVVDHVLAPFDKESLPLVTQAIDQAADALIDWVHGKSYSEVMNQYNRK</sequence>
<reference evidence="11 12" key="1">
    <citation type="submission" date="2016-10" db="EMBL/GenBank/DDBJ databases">
        <authorList>
            <person name="de Groot N.N."/>
        </authorList>
    </citation>
    <scope>NUCLEOTIDE SEQUENCE [LARGE SCALE GENOMIC DNA]</scope>
    <source>
        <strain evidence="11 12">ATCC BAA-466</strain>
    </source>
</reference>
<protein>
    <recommendedName>
        <fullName evidence="7 8">Peptidyl-tRNA hydrolase</fullName>
        <shortName evidence="8">Pth</shortName>
        <ecNumber evidence="1 8">3.1.1.29</ecNumber>
    </recommendedName>
</protein>
<dbReference type="Proteomes" id="UP000199708">
    <property type="component" value="Unassembled WGS sequence"/>
</dbReference>
<evidence type="ECO:0000256" key="2">
    <source>
        <dbReference type="ARBA" id="ARBA00022555"/>
    </source>
</evidence>
<comment type="subunit">
    <text evidence="8">Monomer.</text>
</comment>
<dbReference type="PANTHER" id="PTHR17224">
    <property type="entry name" value="PEPTIDYL-TRNA HYDROLASE"/>
    <property type="match status" value="1"/>
</dbReference>
<dbReference type="EC" id="3.1.1.29" evidence="1 8"/>
<dbReference type="Gene3D" id="3.40.50.1470">
    <property type="entry name" value="Peptidyl-tRNA hydrolase"/>
    <property type="match status" value="1"/>
</dbReference>
<evidence type="ECO:0000256" key="3">
    <source>
        <dbReference type="ARBA" id="ARBA00022801"/>
    </source>
</evidence>
<keyword evidence="12" id="KW-1185">Reference proteome</keyword>
<comment type="function">
    <text evidence="8">Hydrolyzes ribosome-free peptidyl-tRNAs (with 1 or more amino acids incorporated), which drop off the ribosome during protein synthesis, or as a result of ribosome stalling.</text>
</comment>
<dbReference type="AlphaFoldDB" id="A0A1G7RPT6"/>
<dbReference type="PROSITE" id="PS01195">
    <property type="entry name" value="PEPT_TRNA_HYDROL_1"/>
    <property type="match status" value="1"/>
</dbReference>
<feature type="binding site" evidence="8">
    <location>
        <position position="64"/>
    </location>
    <ligand>
        <name>tRNA</name>
        <dbReference type="ChEBI" id="CHEBI:17843"/>
    </ligand>
</feature>
<dbReference type="STRING" id="120956.SAMN05421791_103128"/>
<feature type="binding site" evidence="8">
    <location>
        <position position="112"/>
    </location>
    <ligand>
        <name>tRNA</name>
        <dbReference type="ChEBI" id="CHEBI:17843"/>
    </ligand>
</feature>
<evidence type="ECO:0000256" key="7">
    <source>
        <dbReference type="ARBA" id="ARBA00050038"/>
    </source>
</evidence>
<keyword evidence="2 8" id="KW-0820">tRNA-binding</keyword>
<evidence type="ECO:0000256" key="6">
    <source>
        <dbReference type="ARBA" id="ARBA00048707"/>
    </source>
</evidence>
<dbReference type="RefSeq" id="WP_090289541.1">
    <property type="nucleotide sequence ID" value="NZ_FNCK01000003.1"/>
</dbReference>
<dbReference type="InterPro" id="IPR001328">
    <property type="entry name" value="Pept_tRNA_hydro"/>
</dbReference>
<feature type="site" description="Discriminates between blocked and unblocked aminoacyl-tRNA" evidence="8">
    <location>
        <position position="9"/>
    </location>
</feature>
<dbReference type="CDD" id="cd00462">
    <property type="entry name" value="PTH"/>
    <property type="match status" value="1"/>
</dbReference>
<dbReference type="GO" id="GO:0005737">
    <property type="term" value="C:cytoplasm"/>
    <property type="evidence" value="ECO:0007669"/>
    <property type="project" value="UniProtKB-SubCell"/>
</dbReference>